<proteinExistence type="inferred from homology"/>
<dbReference type="PANTHER" id="PTHR30478">
    <property type="entry name" value="DNA POLYMERASE III SUBUNIT BETA"/>
    <property type="match status" value="1"/>
</dbReference>
<evidence type="ECO:0000256" key="2">
    <source>
        <dbReference type="ARBA" id="ARBA00010752"/>
    </source>
</evidence>
<feature type="compositionally biased region" description="Polar residues" evidence="9">
    <location>
        <begin position="468"/>
        <end position="486"/>
    </location>
</feature>
<keyword evidence="7" id="KW-0239">DNA-directed DNA polymerase</keyword>
<accession>A0ABN2TSX1</accession>
<dbReference type="InterPro" id="IPR001001">
    <property type="entry name" value="DNA_polIII_beta"/>
</dbReference>
<evidence type="ECO:0000256" key="4">
    <source>
        <dbReference type="ARBA" id="ARBA00022679"/>
    </source>
</evidence>
<feature type="domain" description="DNA polymerase III beta sliding clamp central" evidence="11">
    <location>
        <begin position="155"/>
        <end position="241"/>
    </location>
</feature>
<evidence type="ECO:0000256" key="6">
    <source>
        <dbReference type="ARBA" id="ARBA00022705"/>
    </source>
</evidence>
<dbReference type="CDD" id="cd00140">
    <property type="entry name" value="beta_clamp"/>
    <property type="match status" value="1"/>
</dbReference>
<dbReference type="Pfam" id="PF02767">
    <property type="entry name" value="DNA_pol3_beta_2"/>
    <property type="match status" value="1"/>
</dbReference>
<dbReference type="Proteomes" id="UP001500751">
    <property type="component" value="Unassembled WGS sequence"/>
</dbReference>
<name>A0ABN2TSX1_9ACTN</name>
<comment type="similarity">
    <text evidence="2">Belongs to the beta sliding clamp family.</text>
</comment>
<reference evidence="13 14" key="1">
    <citation type="journal article" date="2019" name="Int. J. Syst. Evol. Microbiol.">
        <title>The Global Catalogue of Microorganisms (GCM) 10K type strain sequencing project: providing services to taxonomists for standard genome sequencing and annotation.</title>
        <authorList>
            <consortium name="The Broad Institute Genomics Platform"/>
            <consortium name="The Broad Institute Genome Sequencing Center for Infectious Disease"/>
            <person name="Wu L."/>
            <person name="Ma J."/>
        </authorList>
    </citation>
    <scope>NUCLEOTIDE SEQUENCE [LARGE SCALE GENOMIC DNA]</scope>
    <source>
        <strain evidence="13 14">JCM 16014</strain>
    </source>
</reference>
<evidence type="ECO:0000313" key="14">
    <source>
        <dbReference type="Proteomes" id="UP001500751"/>
    </source>
</evidence>
<dbReference type="InterPro" id="IPR046938">
    <property type="entry name" value="DNA_clamp_sf"/>
</dbReference>
<keyword evidence="8" id="KW-0238">DNA-binding</keyword>
<comment type="caution">
    <text evidence="13">The sequence shown here is derived from an EMBL/GenBank/DDBJ whole genome shotgun (WGS) entry which is preliminary data.</text>
</comment>
<dbReference type="SUPFAM" id="SSF55979">
    <property type="entry name" value="DNA clamp"/>
    <property type="match status" value="3"/>
</dbReference>
<protein>
    <submittedName>
        <fullName evidence="13">DNA polymerase III subunit beta</fullName>
    </submittedName>
</protein>
<keyword evidence="14" id="KW-1185">Reference proteome</keyword>
<dbReference type="SMART" id="SM00480">
    <property type="entry name" value="POL3Bc"/>
    <property type="match status" value="1"/>
</dbReference>
<evidence type="ECO:0000256" key="7">
    <source>
        <dbReference type="ARBA" id="ARBA00022932"/>
    </source>
</evidence>
<dbReference type="InterPro" id="IPR022637">
    <property type="entry name" value="DNA_polIII_beta_cen"/>
</dbReference>
<gene>
    <name evidence="13" type="primary">dnaN_1</name>
    <name evidence="13" type="ORF">GCM10009839_14300</name>
</gene>
<evidence type="ECO:0000256" key="1">
    <source>
        <dbReference type="ARBA" id="ARBA00004496"/>
    </source>
</evidence>
<feature type="domain" description="DNA polymerase III beta sliding clamp N-terminal" evidence="10">
    <location>
        <begin position="28"/>
        <end position="142"/>
    </location>
</feature>
<keyword evidence="4" id="KW-0808">Transferase</keyword>
<feature type="region of interest" description="Disordered" evidence="9">
    <location>
        <begin position="446"/>
        <end position="486"/>
    </location>
</feature>
<evidence type="ECO:0000256" key="8">
    <source>
        <dbReference type="ARBA" id="ARBA00023125"/>
    </source>
</evidence>
<dbReference type="Pfam" id="PF00712">
    <property type="entry name" value="DNA_pol3_beta"/>
    <property type="match status" value="1"/>
</dbReference>
<feature type="domain" description="DNA polymerase III beta sliding clamp C-terminal" evidence="12">
    <location>
        <begin position="321"/>
        <end position="427"/>
    </location>
</feature>
<evidence type="ECO:0000256" key="9">
    <source>
        <dbReference type="SAM" id="MobiDB-lite"/>
    </source>
</evidence>
<dbReference type="InterPro" id="IPR022635">
    <property type="entry name" value="DNA_polIII_beta_C"/>
</dbReference>
<dbReference type="EMBL" id="BAAAQN010000006">
    <property type="protein sequence ID" value="GAA2019082.1"/>
    <property type="molecule type" value="Genomic_DNA"/>
</dbReference>
<keyword evidence="6" id="KW-0235">DNA replication</keyword>
<evidence type="ECO:0000313" key="13">
    <source>
        <dbReference type="EMBL" id="GAA2019082.1"/>
    </source>
</evidence>
<evidence type="ECO:0000259" key="10">
    <source>
        <dbReference type="Pfam" id="PF00712"/>
    </source>
</evidence>
<evidence type="ECO:0000259" key="12">
    <source>
        <dbReference type="Pfam" id="PF02768"/>
    </source>
</evidence>
<organism evidence="13 14">
    <name type="scientific">Catenulispora yoronensis</name>
    <dbReference type="NCBI Taxonomy" id="450799"/>
    <lineage>
        <taxon>Bacteria</taxon>
        <taxon>Bacillati</taxon>
        <taxon>Actinomycetota</taxon>
        <taxon>Actinomycetes</taxon>
        <taxon>Catenulisporales</taxon>
        <taxon>Catenulisporaceae</taxon>
        <taxon>Catenulispora</taxon>
    </lineage>
</organism>
<dbReference type="PANTHER" id="PTHR30478:SF0">
    <property type="entry name" value="BETA SLIDING CLAMP"/>
    <property type="match status" value="1"/>
</dbReference>
<evidence type="ECO:0000259" key="11">
    <source>
        <dbReference type="Pfam" id="PF02767"/>
    </source>
</evidence>
<dbReference type="Pfam" id="PF02768">
    <property type="entry name" value="DNA_pol3_beta_3"/>
    <property type="match status" value="1"/>
</dbReference>
<comment type="subcellular location">
    <subcellularLocation>
        <location evidence="1">Cytoplasm</location>
    </subcellularLocation>
</comment>
<dbReference type="Gene3D" id="3.10.150.10">
    <property type="entry name" value="DNA Polymerase III, subunit A, domain 2"/>
    <property type="match status" value="3"/>
</dbReference>
<keyword evidence="3" id="KW-0963">Cytoplasm</keyword>
<keyword evidence="5" id="KW-0548">Nucleotidyltransferase</keyword>
<evidence type="ECO:0000256" key="3">
    <source>
        <dbReference type="ARBA" id="ARBA00022490"/>
    </source>
</evidence>
<dbReference type="RefSeq" id="WP_344664705.1">
    <property type="nucleotide sequence ID" value="NZ_BAAAQN010000006.1"/>
</dbReference>
<dbReference type="InterPro" id="IPR022634">
    <property type="entry name" value="DNA_polIII_beta_N"/>
</dbReference>
<evidence type="ECO:0000256" key="5">
    <source>
        <dbReference type="ARBA" id="ARBA00022695"/>
    </source>
</evidence>
<sequence>MTTILDVPTPAADQAAGVTVSRPRFTATVDRKALLEAANGVAASLPARPVAPVLAGIVLDADGQHLTLSAWDYDLATRDRVRAEVTVPGRLLVHGKLLRDLLKKLDADRVTLAAEGSKLVVHAGLTRYTLQTLPVEDYPPLPATPTGGGWVDAPAMVAAIKRVLVAAARDDTIPMLTGILITGDGKTLTLAGTDRFRLATADLAWTPDDVEAELWTALLPAKALKAVAARWSKAVGDIRLTWQPDAADEVTAEAEARQVLEDLKTRYWDGHPDYIKAQDIANRRTKARLAAERRAGLVGLSFREQHTLTRCLRGEFLRYRSLFPEQNSGAVADTKALLAAVERVGLVANRASPIRMSFEGTTVLVEAGAGDEAQASETVPAAWSGPVPLVTSFNPSFLIDGLKTLGTGFVRFGFTTASKPAVLTGHHHTGDDYDGYRYLMMPLRVPGQAAANPEPEPTGPEQPDSPATDAQQPTEPVASTSTPELA</sequence>